<proteinExistence type="predicted"/>
<evidence type="ECO:0000313" key="1">
    <source>
        <dbReference type="EMBL" id="ONI37553.1"/>
    </source>
</evidence>
<keyword evidence="2" id="KW-1185">Reference proteome</keyword>
<evidence type="ECO:0000313" key="2">
    <source>
        <dbReference type="Proteomes" id="UP000188605"/>
    </source>
</evidence>
<protein>
    <submittedName>
        <fullName evidence="1">Uncharacterized protein</fullName>
    </submittedName>
</protein>
<name>A0ACC8X6Q3_9FIRM</name>
<organism evidence="1 2">
    <name type="scientific">Candidatus Epulonipiscium fishelsonii</name>
    <dbReference type="NCBI Taxonomy" id="77094"/>
    <lineage>
        <taxon>Bacteria</taxon>
        <taxon>Bacillati</taxon>
        <taxon>Bacillota</taxon>
        <taxon>Clostridia</taxon>
        <taxon>Lachnospirales</taxon>
        <taxon>Lachnospiraceae</taxon>
        <taxon>Candidatus Epulonipiscium</taxon>
    </lineage>
</organism>
<sequence length="541" mass="61474">MYHLKTYIEDQQAFDLEQLELLTQDGILLEDILVEQDWLKEENILFFKSIIYNTRSCDLRDIVLDFNLANIVPEKIAIKHNIVPIELVDDSLYIVMNNPLFLPAIEDVTLITGYKVIPLVGRNKMITNCISQLYLNVQEAEDLFEQESFNENKYEIYDTNQGVINQFISAIINQAIKLKSSDIHIEPFKSFVQIRYRVDGKLRKIKQINRDNLNSIIICIKVIGKMDITENKLPQDGHLDYKFNNEIWDLRLSTIPTTYGEKVVMRLRQQNAKPYSFEQLGFLPIQMNLLKSLVIQKSGLVLVTGPTGSGKSTTLMSIMNILNTPSVNIVTVEDPIETTLEGINQIEVNEKKGLTFEKVLRATLRQDFNILMIGEIRDKITAEIASTAALTGHSIWSTLHTDNSIGAFLRIIDMGIDKFLANQIIKGVIAQKLVRRLCSICKQKIIIKQSILDLNIGDEVYTHKGCSSCNNEGYTDRIGVYEILIPKLHLKNIEYNQVGLEIIAQNNGLKTLLQNAIELVKLGITSTEEIVEVFGLDGELN</sequence>
<accession>A0ACC8X6Q3</accession>
<dbReference type="EMBL" id="LJDB01000109">
    <property type="protein sequence ID" value="ONI37553.1"/>
    <property type="molecule type" value="Genomic_DNA"/>
</dbReference>
<gene>
    <name evidence="1" type="ORF">AN396_12775</name>
</gene>
<reference evidence="1" key="1">
    <citation type="submission" date="2016-08" db="EMBL/GenBank/DDBJ databases">
        <authorList>
            <person name="Ngugi D.K."/>
            <person name="Miyake S."/>
            <person name="Stingl U."/>
        </authorList>
    </citation>
    <scope>NUCLEOTIDE SEQUENCE</scope>
    <source>
        <strain evidence="1">SCG-B11WGA-EpuloA1</strain>
    </source>
</reference>
<dbReference type="Proteomes" id="UP000188605">
    <property type="component" value="Unassembled WGS sequence"/>
</dbReference>
<comment type="caution">
    <text evidence="1">The sequence shown here is derived from an EMBL/GenBank/DDBJ whole genome shotgun (WGS) entry which is preliminary data.</text>
</comment>